<dbReference type="SUPFAM" id="SSF89155">
    <property type="entry name" value="TorD-like"/>
    <property type="match status" value="1"/>
</dbReference>
<dbReference type="Gene3D" id="1.20.120.1820">
    <property type="match status" value="1"/>
</dbReference>
<evidence type="ECO:0000313" key="3">
    <source>
        <dbReference type="Proteomes" id="UP000199594"/>
    </source>
</evidence>
<organism evidence="2 3">
    <name type="scientific">Halomonas saccharevitans</name>
    <dbReference type="NCBI Taxonomy" id="416872"/>
    <lineage>
        <taxon>Bacteria</taxon>
        <taxon>Pseudomonadati</taxon>
        <taxon>Pseudomonadota</taxon>
        <taxon>Gammaproteobacteria</taxon>
        <taxon>Oceanospirillales</taxon>
        <taxon>Halomonadaceae</taxon>
        <taxon>Halomonas</taxon>
    </lineage>
</organism>
<name>A0A1I7AUB1_9GAMM</name>
<dbReference type="InterPro" id="IPR036386">
    <property type="entry name" value="HscB_C_sf"/>
</dbReference>
<dbReference type="PANTHER" id="PTHR34227:SF11">
    <property type="entry name" value="CHAPERONE PROTEIN TORD"/>
    <property type="match status" value="1"/>
</dbReference>
<proteinExistence type="predicted"/>
<accession>A0A1I7AUB1</accession>
<evidence type="ECO:0000256" key="1">
    <source>
        <dbReference type="ARBA" id="ARBA00023186"/>
    </source>
</evidence>
<dbReference type="InterPro" id="IPR020945">
    <property type="entry name" value="DMSO/NO3_reduct_chaperone"/>
</dbReference>
<dbReference type="OrthoDB" id="7849731at2"/>
<dbReference type="NCBIfam" id="NF003442">
    <property type="entry name" value="PRK04976.1"/>
    <property type="match status" value="1"/>
</dbReference>
<reference evidence="2 3" key="1">
    <citation type="submission" date="2016-10" db="EMBL/GenBank/DDBJ databases">
        <authorList>
            <person name="de Groot N.N."/>
        </authorList>
    </citation>
    <scope>NUCLEOTIDE SEQUENCE [LARGE SCALE GENOMIC DNA]</scope>
    <source>
        <strain evidence="2 3">CGMCC 1.6493</strain>
    </source>
</reference>
<sequence>MNQRTTPAPSEQTVEPADWSAIWGSESLLCGWFATLLSAELDEATLARYRRGEAQPLLNLLRDEHGLVDEVARVDRALSQLVMFTTPQLELAADFAELFLADARSGAPPYASLYADEAGRFHGAAAERMEARLAEAGYAVRREVGEPADHLAIMLDYLARRLLSLSEAKGEGEEVGSSEALRLDTRGFLAEELCLWLPRLVERSAAPTTASDFYPAVLALTAAYLETLREAL</sequence>
<gene>
    <name evidence="2" type="ORF">SAMN04487956_12030</name>
</gene>
<keyword evidence="1" id="KW-0143">Chaperone</keyword>
<dbReference type="GO" id="GO:0051259">
    <property type="term" value="P:protein complex oligomerization"/>
    <property type="evidence" value="ECO:0007669"/>
    <property type="project" value="InterPro"/>
</dbReference>
<dbReference type="InterPro" id="IPR036411">
    <property type="entry name" value="TorD-like_sf"/>
</dbReference>
<dbReference type="RefSeq" id="WP_089849897.1">
    <property type="nucleotide sequence ID" value="NZ_FPAQ01000020.1"/>
</dbReference>
<dbReference type="Gene3D" id="1.20.1280.20">
    <property type="entry name" value="HscB, C-terminal domain"/>
    <property type="match status" value="1"/>
</dbReference>
<evidence type="ECO:0000313" key="2">
    <source>
        <dbReference type="EMBL" id="SFT78513.1"/>
    </source>
</evidence>
<protein>
    <submittedName>
        <fullName evidence="2">TorA specific chaperone</fullName>
    </submittedName>
</protein>
<dbReference type="EMBL" id="FPAQ01000020">
    <property type="protein sequence ID" value="SFT78513.1"/>
    <property type="molecule type" value="Genomic_DNA"/>
</dbReference>
<dbReference type="InterPro" id="IPR050289">
    <property type="entry name" value="TorD/DmsD_chaperones"/>
</dbReference>
<dbReference type="Proteomes" id="UP000199594">
    <property type="component" value="Unassembled WGS sequence"/>
</dbReference>
<dbReference type="AlphaFoldDB" id="A0A1I7AUB1"/>
<dbReference type="PANTHER" id="PTHR34227">
    <property type="entry name" value="CHAPERONE PROTEIN YCDY"/>
    <property type="match status" value="1"/>
</dbReference>
<dbReference type="Pfam" id="PF02613">
    <property type="entry name" value="Nitrate_red_del"/>
    <property type="match status" value="1"/>
</dbReference>